<evidence type="ECO:0000313" key="2">
    <source>
        <dbReference type="EMBL" id="ETS62783.1"/>
    </source>
</evidence>
<feature type="compositionally biased region" description="Low complexity" evidence="1">
    <location>
        <begin position="93"/>
        <end position="103"/>
    </location>
</feature>
<feature type="region of interest" description="Disordered" evidence="1">
    <location>
        <begin position="180"/>
        <end position="202"/>
    </location>
</feature>
<feature type="region of interest" description="Disordered" evidence="1">
    <location>
        <begin position="139"/>
        <end position="168"/>
    </location>
</feature>
<reference evidence="2 3" key="1">
    <citation type="journal article" date="2014" name="Genome Announc.">
        <title>Genome sequence of the basidiomycetous fungus Pseudozyma aphidis DSM70725, an efficient producer of biosurfactant mannosylerythritol lipids.</title>
        <authorList>
            <person name="Lorenz S."/>
            <person name="Guenther M."/>
            <person name="Grumaz C."/>
            <person name="Rupp S."/>
            <person name="Zibek S."/>
            <person name="Sohn K."/>
        </authorList>
    </citation>
    <scope>NUCLEOTIDE SEQUENCE [LARGE SCALE GENOMIC DNA]</scope>
    <source>
        <strain evidence="3">ATCC 32657 / CBS 517.83 / DSM 70725 / JCM 10318 / NBRC 10182 / NRRL Y-7954 / St-0401</strain>
    </source>
</reference>
<dbReference type="HOGENOM" id="CLU_748264_0_0_1"/>
<evidence type="ECO:0000256" key="1">
    <source>
        <dbReference type="SAM" id="MobiDB-lite"/>
    </source>
</evidence>
<accession>W3VMC7</accession>
<dbReference type="OrthoDB" id="10634655at2759"/>
<feature type="compositionally biased region" description="Basic and acidic residues" evidence="1">
    <location>
        <begin position="180"/>
        <end position="193"/>
    </location>
</feature>
<dbReference type="AlphaFoldDB" id="W3VMC7"/>
<sequence>MCRRMQDASRIARDTWRCPHTLALAIAGGDASMERCTLRQAKKKVAEIEASMRSASRPSQHGNDARRRRSMVAARPALATACTADHVVASARSTASAGRRIASQAKVSEREKSRASAAVGCTSWADALGVFKICDDRVPQPANRARGSPRREDQTRGEMGKNQGPTRLQLSASRLFAAERRSAKKTPHGDQHRSSGNKARQPAPWCIDSAEMWWGFGIDSNMLGCACGCPASFLPPTSFRGTVVVKKFPGSETLAFVTLSRLRVGIWVVGPTHPGLAASNPTPALAALACNSPALSHDTARTIPSSSSSSTKTFNTLHKTHQSIEQLARTAHRILILHSGCALIASERPLAISARSHCDSAASTPLVVAR</sequence>
<feature type="compositionally biased region" description="Basic and acidic residues" evidence="1">
    <location>
        <begin position="149"/>
        <end position="159"/>
    </location>
</feature>
<proteinExistence type="predicted"/>
<feature type="region of interest" description="Disordered" evidence="1">
    <location>
        <begin position="93"/>
        <end position="116"/>
    </location>
</feature>
<dbReference type="EMBL" id="AWNI01000009">
    <property type="protein sequence ID" value="ETS62783.1"/>
    <property type="molecule type" value="Genomic_DNA"/>
</dbReference>
<keyword evidence="3" id="KW-1185">Reference proteome</keyword>
<comment type="caution">
    <text evidence="2">The sequence shown here is derived from an EMBL/GenBank/DDBJ whole genome shotgun (WGS) entry which is preliminary data.</text>
</comment>
<dbReference type="Proteomes" id="UP000019462">
    <property type="component" value="Unassembled WGS sequence"/>
</dbReference>
<gene>
    <name evidence="2" type="ORF">PaG_02527</name>
</gene>
<organism evidence="2 3">
    <name type="scientific">Moesziomyces aphidis</name>
    <name type="common">Pseudozyma aphidis</name>
    <dbReference type="NCBI Taxonomy" id="84754"/>
    <lineage>
        <taxon>Eukaryota</taxon>
        <taxon>Fungi</taxon>
        <taxon>Dikarya</taxon>
        <taxon>Basidiomycota</taxon>
        <taxon>Ustilaginomycotina</taxon>
        <taxon>Ustilaginomycetes</taxon>
        <taxon>Ustilaginales</taxon>
        <taxon>Ustilaginaceae</taxon>
        <taxon>Moesziomyces</taxon>
    </lineage>
</organism>
<protein>
    <submittedName>
        <fullName evidence="2">Uncharacterized protein</fullName>
    </submittedName>
</protein>
<name>W3VMC7_MOEAP</name>
<evidence type="ECO:0000313" key="3">
    <source>
        <dbReference type="Proteomes" id="UP000019462"/>
    </source>
</evidence>